<dbReference type="GO" id="GO:0005634">
    <property type="term" value="C:nucleus"/>
    <property type="evidence" value="ECO:0007669"/>
    <property type="project" value="UniProtKB-SubCell"/>
</dbReference>
<gene>
    <name evidence="14" type="primary">LOC114479333</name>
</gene>
<dbReference type="FunFam" id="3.30.160.60:FF:000022">
    <property type="entry name" value="zinc finger protein 383 isoform X1"/>
    <property type="match status" value="1"/>
</dbReference>
<dbReference type="PANTHER" id="PTHR24394">
    <property type="entry name" value="ZINC FINGER PROTEIN"/>
    <property type="match status" value="1"/>
</dbReference>
<name>A0A8C5DAF4_GOUWI</name>
<dbReference type="GO" id="GO:0000981">
    <property type="term" value="F:DNA-binding transcription factor activity, RNA polymerase II-specific"/>
    <property type="evidence" value="ECO:0007669"/>
    <property type="project" value="TreeGrafter"/>
</dbReference>
<reference evidence="14" key="2">
    <citation type="submission" date="2025-08" db="UniProtKB">
        <authorList>
            <consortium name="Ensembl"/>
        </authorList>
    </citation>
    <scope>IDENTIFICATION</scope>
</reference>
<feature type="domain" description="C2H2-type" evidence="13">
    <location>
        <begin position="235"/>
        <end position="262"/>
    </location>
</feature>
<dbReference type="Ensembl" id="ENSGWIT00000004555.1">
    <property type="protein sequence ID" value="ENSGWIP00000004246.1"/>
    <property type="gene ID" value="ENSGWIG00000002276.1"/>
</dbReference>
<feature type="signal peptide" evidence="12">
    <location>
        <begin position="1"/>
        <end position="40"/>
    </location>
</feature>
<evidence type="ECO:0000256" key="3">
    <source>
        <dbReference type="ARBA" id="ARBA00022723"/>
    </source>
</evidence>
<keyword evidence="12" id="KW-0732">Signal</keyword>
<keyword evidence="6" id="KW-0862">Zinc</keyword>
<keyword evidence="10" id="KW-0539">Nucleus</keyword>
<keyword evidence="9" id="KW-0804">Transcription</keyword>
<dbReference type="SUPFAM" id="SSF57667">
    <property type="entry name" value="beta-beta-alpha zinc fingers"/>
    <property type="match status" value="5"/>
</dbReference>
<comment type="similarity">
    <text evidence="2">Belongs to the krueppel C2H2-type zinc-finger protein family.</text>
</comment>
<evidence type="ECO:0000256" key="9">
    <source>
        <dbReference type="ARBA" id="ARBA00023163"/>
    </source>
</evidence>
<dbReference type="GO" id="GO:0003677">
    <property type="term" value="F:DNA binding"/>
    <property type="evidence" value="ECO:0007669"/>
    <property type="project" value="UniProtKB-KW"/>
</dbReference>
<evidence type="ECO:0000256" key="5">
    <source>
        <dbReference type="ARBA" id="ARBA00022771"/>
    </source>
</evidence>
<dbReference type="PROSITE" id="PS00028">
    <property type="entry name" value="ZINC_FINGER_C2H2_1"/>
    <property type="match status" value="9"/>
</dbReference>
<evidence type="ECO:0000313" key="15">
    <source>
        <dbReference type="Proteomes" id="UP000694680"/>
    </source>
</evidence>
<evidence type="ECO:0000256" key="10">
    <source>
        <dbReference type="ARBA" id="ARBA00023242"/>
    </source>
</evidence>
<reference evidence="14" key="1">
    <citation type="submission" date="2020-06" db="EMBL/GenBank/DDBJ databases">
        <authorList>
            <consortium name="Wellcome Sanger Institute Data Sharing"/>
        </authorList>
    </citation>
    <scope>NUCLEOTIDE SEQUENCE [LARGE SCALE GENOMIC DNA]</scope>
</reference>
<dbReference type="InterPro" id="IPR013087">
    <property type="entry name" value="Znf_C2H2_type"/>
</dbReference>
<feature type="domain" description="C2H2-type" evidence="13">
    <location>
        <begin position="151"/>
        <end position="178"/>
    </location>
</feature>
<evidence type="ECO:0000259" key="13">
    <source>
        <dbReference type="PROSITE" id="PS50157"/>
    </source>
</evidence>
<keyword evidence="7" id="KW-0805">Transcription regulation</keyword>
<dbReference type="SMART" id="SM00355">
    <property type="entry name" value="ZnF_C2H2"/>
    <property type="match status" value="9"/>
</dbReference>
<dbReference type="InterPro" id="IPR036236">
    <property type="entry name" value="Znf_C2H2_sf"/>
</dbReference>
<protein>
    <submittedName>
        <fullName evidence="14">Zinc finger protein 660-like</fullName>
    </submittedName>
</protein>
<proteinExistence type="inferred from homology"/>
<dbReference type="FunFam" id="3.30.160.60:FF:000005">
    <property type="entry name" value="Zinc finger protein 14 homolog"/>
    <property type="match status" value="1"/>
</dbReference>
<evidence type="ECO:0000256" key="11">
    <source>
        <dbReference type="PROSITE-ProRule" id="PRU00042"/>
    </source>
</evidence>
<dbReference type="Proteomes" id="UP000694680">
    <property type="component" value="Chromosome 17"/>
</dbReference>
<dbReference type="FunFam" id="3.30.160.60:FF:000053">
    <property type="entry name" value="zinc finger protein 182 isoform X1"/>
    <property type="match status" value="1"/>
</dbReference>
<dbReference type="PROSITE" id="PS50157">
    <property type="entry name" value="ZINC_FINGER_C2H2_2"/>
    <property type="match status" value="9"/>
</dbReference>
<dbReference type="GO" id="GO:0008270">
    <property type="term" value="F:zinc ion binding"/>
    <property type="evidence" value="ECO:0007669"/>
    <property type="project" value="UniProtKB-KW"/>
</dbReference>
<feature type="chain" id="PRO_5034829115" evidence="12">
    <location>
        <begin position="41"/>
        <end position="454"/>
    </location>
</feature>
<feature type="domain" description="C2H2-type" evidence="13">
    <location>
        <begin position="263"/>
        <end position="290"/>
    </location>
</feature>
<accession>A0A8C5DAF4</accession>
<dbReference type="FunFam" id="3.30.160.60:FF:000325">
    <property type="entry name" value="ZFP90 zinc finger protein"/>
    <property type="match status" value="1"/>
</dbReference>
<evidence type="ECO:0000256" key="1">
    <source>
        <dbReference type="ARBA" id="ARBA00004123"/>
    </source>
</evidence>
<comment type="subcellular location">
    <subcellularLocation>
        <location evidence="1">Nucleus</location>
    </subcellularLocation>
</comment>
<dbReference type="Pfam" id="PF13912">
    <property type="entry name" value="zf-C2H2_6"/>
    <property type="match status" value="1"/>
</dbReference>
<evidence type="ECO:0000313" key="14">
    <source>
        <dbReference type="Ensembl" id="ENSGWIP00000004246.1"/>
    </source>
</evidence>
<evidence type="ECO:0000256" key="4">
    <source>
        <dbReference type="ARBA" id="ARBA00022737"/>
    </source>
</evidence>
<dbReference type="AlphaFoldDB" id="A0A8C5DAF4"/>
<feature type="domain" description="C2H2-type" evidence="13">
    <location>
        <begin position="291"/>
        <end position="318"/>
    </location>
</feature>
<dbReference type="Pfam" id="PF00096">
    <property type="entry name" value="zf-C2H2"/>
    <property type="match status" value="7"/>
</dbReference>
<dbReference type="PANTHER" id="PTHR24394:SF48">
    <property type="entry name" value="ZINC FINGER PROTEIN 771"/>
    <property type="match status" value="1"/>
</dbReference>
<keyword evidence="8" id="KW-0238">DNA-binding</keyword>
<organism evidence="14 15">
    <name type="scientific">Gouania willdenowi</name>
    <name type="common">Blunt-snouted clingfish</name>
    <name type="synonym">Lepadogaster willdenowi</name>
    <dbReference type="NCBI Taxonomy" id="441366"/>
    <lineage>
        <taxon>Eukaryota</taxon>
        <taxon>Metazoa</taxon>
        <taxon>Chordata</taxon>
        <taxon>Craniata</taxon>
        <taxon>Vertebrata</taxon>
        <taxon>Euteleostomi</taxon>
        <taxon>Actinopterygii</taxon>
        <taxon>Neopterygii</taxon>
        <taxon>Teleostei</taxon>
        <taxon>Neoteleostei</taxon>
        <taxon>Acanthomorphata</taxon>
        <taxon>Ovalentaria</taxon>
        <taxon>Blenniimorphae</taxon>
        <taxon>Blenniiformes</taxon>
        <taxon>Gobiesocoidei</taxon>
        <taxon>Gobiesocidae</taxon>
        <taxon>Gobiesocinae</taxon>
        <taxon>Gouania</taxon>
    </lineage>
</organism>
<evidence type="ECO:0000256" key="2">
    <source>
        <dbReference type="ARBA" id="ARBA00006991"/>
    </source>
</evidence>
<evidence type="ECO:0000256" key="7">
    <source>
        <dbReference type="ARBA" id="ARBA00023015"/>
    </source>
</evidence>
<evidence type="ECO:0000256" key="6">
    <source>
        <dbReference type="ARBA" id="ARBA00022833"/>
    </source>
</evidence>
<dbReference type="FunFam" id="3.30.160.60:FF:000062">
    <property type="entry name" value="RB-associated KRAB zinc finger protein-like"/>
    <property type="match status" value="1"/>
</dbReference>
<feature type="domain" description="C2H2-type" evidence="13">
    <location>
        <begin position="375"/>
        <end position="402"/>
    </location>
</feature>
<feature type="domain" description="C2H2-type" evidence="13">
    <location>
        <begin position="179"/>
        <end position="206"/>
    </location>
</feature>
<feature type="domain" description="C2H2-type" evidence="13">
    <location>
        <begin position="347"/>
        <end position="374"/>
    </location>
</feature>
<dbReference type="FunFam" id="3.30.160.60:FF:001157">
    <property type="entry name" value="Zinc finger protein 793"/>
    <property type="match status" value="1"/>
</dbReference>
<evidence type="ECO:0000256" key="8">
    <source>
        <dbReference type="ARBA" id="ARBA00023125"/>
    </source>
</evidence>
<evidence type="ECO:0000256" key="12">
    <source>
        <dbReference type="SAM" id="SignalP"/>
    </source>
</evidence>
<reference evidence="14" key="3">
    <citation type="submission" date="2025-09" db="UniProtKB">
        <authorList>
            <consortium name="Ensembl"/>
        </authorList>
    </citation>
    <scope>IDENTIFICATION</scope>
</reference>
<sequence length="454" mass="52201">MGGVVRSCLNLFLLPSGRCSLPRLLSTLFLLLSAPVSPYAISNPLQTLQVSSMLEVSIGEQFFIFLSQFSQFSGEFLLHPSCSKFCTETRLETNVLKHICSLIVLQDSGPQRSHQDNKAQPIQRNTFKGTTSATEQRVQQQSKPRVIPKPHTCDQCRKAFTSKSDLTVHRRIHSGVKPFSCDECGKSFTHNSTLTKHKVVHTGIKEFECDKCGKTFTQKGNLKTHQRFHSGDNLYTCDECGKAFTRSSHLLEHQNIHRELKPYSCDYCGKTFSKSGNRRKHVLIHCGIKEYKCEQCGKAFTQRSHLTMHMNTHSRPEMYRCDHCGKKYNHKKTLTEHLRSHTGHEVCPCDQCDKVFTTYQQLKHHQISHSSERPHKCDTCGKSYKYKFNLKCHRRVHEKKMFRCDEFETTFCSSPVLHSHLCVDGDMERKIEGPYAQQRWREPCKGFDCSNGVK</sequence>
<dbReference type="GO" id="GO:0032502">
    <property type="term" value="P:developmental process"/>
    <property type="evidence" value="ECO:0007669"/>
    <property type="project" value="UniProtKB-ARBA"/>
</dbReference>
<feature type="domain" description="C2H2-type" evidence="13">
    <location>
        <begin position="207"/>
        <end position="234"/>
    </location>
</feature>
<dbReference type="Gene3D" id="3.30.160.60">
    <property type="entry name" value="Classic Zinc Finger"/>
    <property type="match status" value="9"/>
</dbReference>
<feature type="domain" description="C2H2-type" evidence="13">
    <location>
        <begin position="319"/>
        <end position="346"/>
    </location>
</feature>
<keyword evidence="5 11" id="KW-0863">Zinc-finger</keyword>
<keyword evidence="4" id="KW-0677">Repeat</keyword>
<dbReference type="FunFam" id="3.30.160.60:FF:000202">
    <property type="entry name" value="Zinc finger protein 574"/>
    <property type="match status" value="1"/>
</dbReference>
<keyword evidence="3" id="KW-0479">Metal-binding</keyword>
<keyword evidence="15" id="KW-1185">Reference proteome</keyword>